<name>A0A402AZH2_9CHLR</name>
<feature type="transmembrane region" description="Helical" evidence="1">
    <location>
        <begin position="184"/>
        <end position="205"/>
    </location>
</feature>
<proteinExistence type="predicted"/>
<dbReference type="EMBL" id="BIFS01000002">
    <property type="protein sequence ID" value="GCE24473.1"/>
    <property type="molecule type" value="Genomic_DNA"/>
</dbReference>
<sequence length="338" mass="38053">MMPRSLKVFALLTFVLSILFYLFFQVSKHNPALMPINVFAEDPYDAVGSIGVQFTLFAALLSLLRAFRPYQANQQLDSQKLLLVRGAYLACLSIAVTLVADVVAMLRHLSVWVDKPAGLVLAALTAGMALLTAFVCWYIHHSALNIRLLSTQNTWVRALGLSIVDILFIVFYPEYWRQGVPGALFTAFSGILFFWILVWALGMAITPYPATFFEDCIDDLISTYRWLKTHTNHFSIFYHLWETVLAWPFMHAVLSWLNPRQHTWNIIVILSILVGLGLACMELLGEGFDPQQSERLVLVITVFVGLECIGVFLGYALLAKSLGLFRSTSNKEAPWKAP</sequence>
<dbReference type="Proteomes" id="UP000287188">
    <property type="component" value="Unassembled WGS sequence"/>
</dbReference>
<feature type="transmembrane region" description="Helical" evidence="1">
    <location>
        <begin position="236"/>
        <end position="257"/>
    </location>
</feature>
<feature type="transmembrane region" description="Helical" evidence="1">
    <location>
        <begin position="6"/>
        <end position="24"/>
    </location>
</feature>
<feature type="transmembrane region" description="Helical" evidence="1">
    <location>
        <begin position="155"/>
        <end position="172"/>
    </location>
</feature>
<feature type="transmembrane region" description="Helical" evidence="1">
    <location>
        <begin position="118"/>
        <end position="140"/>
    </location>
</feature>
<evidence type="ECO:0000313" key="3">
    <source>
        <dbReference type="Proteomes" id="UP000287188"/>
    </source>
</evidence>
<dbReference type="AlphaFoldDB" id="A0A402AZH2"/>
<feature type="transmembrane region" description="Helical" evidence="1">
    <location>
        <begin position="44"/>
        <end position="67"/>
    </location>
</feature>
<protein>
    <submittedName>
        <fullName evidence="2">Uncharacterized protein</fullName>
    </submittedName>
</protein>
<evidence type="ECO:0000313" key="2">
    <source>
        <dbReference type="EMBL" id="GCE24473.1"/>
    </source>
</evidence>
<evidence type="ECO:0000256" key="1">
    <source>
        <dbReference type="SAM" id="Phobius"/>
    </source>
</evidence>
<reference evidence="3" key="1">
    <citation type="submission" date="2018-12" db="EMBL/GenBank/DDBJ databases">
        <title>Tengunoibacter tsumagoiensis gen. nov., sp. nov., Dictyobacter kobayashii sp. nov., D. alpinus sp. nov., and D. joshuensis sp. nov. and description of Dictyobacteraceae fam. nov. within the order Ktedonobacterales isolated from Tengu-no-mugimeshi.</title>
        <authorList>
            <person name="Wang C.M."/>
            <person name="Zheng Y."/>
            <person name="Sakai Y."/>
            <person name="Toyoda A."/>
            <person name="Minakuchi Y."/>
            <person name="Abe K."/>
            <person name="Yokota A."/>
            <person name="Yabe S."/>
        </authorList>
    </citation>
    <scope>NUCLEOTIDE SEQUENCE [LARGE SCALE GENOMIC DNA]</scope>
    <source>
        <strain evidence="3">Uno11</strain>
    </source>
</reference>
<gene>
    <name evidence="2" type="ORF">KDK_82730</name>
</gene>
<accession>A0A402AZH2</accession>
<dbReference type="RefSeq" id="WP_126557669.1">
    <property type="nucleotide sequence ID" value="NZ_BIFS01000002.1"/>
</dbReference>
<keyword evidence="1" id="KW-0812">Transmembrane</keyword>
<feature type="transmembrane region" description="Helical" evidence="1">
    <location>
        <begin position="264"/>
        <end position="284"/>
    </location>
</feature>
<keyword evidence="3" id="KW-1185">Reference proteome</keyword>
<keyword evidence="1" id="KW-0472">Membrane</keyword>
<keyword evidence="1" id="KW-1133">Transmembrane helix</keyword>
<dbReference type="OrthoDB" id="5140996at2"/>
<organism evidence="2 3">
    <name type="scientific">Dictyobacter kobayashii</name>
    <dbReference type="NCBI Taxonomy" id="2014872"/>
    <lineage>
        <taxon>Bacteria</taxon>
        <taxon>Bacillati</taxon>
        <taxon>Chloroflexota</taxon>
        <taxon>Ktedonobacteria</taxon>
        <taxon>Ktedonobacterales</taxon>
        <taxon>Dictyobacteraceae</taxon>
        <taxon>Dictyobacter</taxon>
    </lineage>
</organism>
<feature type="transmembrane region" description="Helical" evidence="1">
    <location>
        <begin position="87"/>
        <end position="106"/>
    </location>
</feature>
<feature type="transmembrane region" description="Helical" evidence="1">
    <location>
        <begin position="296"/>
        <end position="318"/>
    </location>
</feature>
<comment type="caution">
    <text evidence="2">The sequence shown here is derived from an EMBL/GenBank/DDBJ whole genome shotgun (WGS) entry which is preliminary data.</text>
</comment>